<dbReference type="InterPro" id="IPR011990">
    <property type="entry name" value="TPR-like_helical_dom_sf"/>
</dbReference>
<dbReference type="InterPro" id="IPR044645">
    <property type="entry name" value="DG1/EMB2279-like"/>
</dbReference>
<comment type="caution">
    <text evidence="5">The sequence shown here is derived from an EMBL/GenBank/DDBJ whole genome shotgun (WGS) entry which is preliminary data.</text>
</comment>
<evidence type="ECO:0000256" key="1">
    <source>
        <dbReference type="ARBA" id="ARBA00022737"/>
    </source>
</evidence>
<keyword evidence="2" id="KW-0809">Transit peptide</keyword>
<feature type="repeat" description="PPR" evidence="3">
    <location>
        <begin position="488"/>
        <end position="522"/>
    </location>
</feature>
<keyword evidence="6" id="KW-1185">Reference proteome</keyword>
<evidence type="ECO:0000313" key="6">
    <source>
        <dbReference type="Proteomes" id="UP001054889"/>
    </source>
</evidence>
<proteinExistence type="predicted"/>
<keyword evidence="1" id="KW-0677">Repeat</keyword>
<feature type="compositionally biased region" description="Basic and acidic residues" evidence="4">
    <location>
        <begin position="177"/>
        <end position="194"/>
    </location>
</feature>
<dbReference type="Proteomes" id="UP001054889">
    <property type="component" value="Unassembled WGS sequence"/>
</dbReference>
<gene>
    <name evidence="5" type="primary">ga10165</name>
    <name evidence="5" type="ORF">PR202_ga10165</name>
</gene>
<dbReference type="Pfam" id="PF01535">
    <property type="entry name" value="PPR"/>
    <property type="match status" value="4"/>
</dbReference>
<dbReference type="GO" id="GO:0009658">
    <property type="term" value="P:chloroplast organization"/>
    <property type="evidence" value="ECO:0007669"/>
    <property type="project" value="InterPro"/>
</dbReference>
<dbReference type="InterPro" id="IPR002885">
    <property type="entry name" value="PPR_rpt"/>
</dbReference>
<dbReference type="EMBL" id="BQKI01000004">
    <property type="protein sequence ID" value="GJM93598.1"/>
    <property type="molecule type" value="Genomic_DNA"/>
</dbReference>
<feature type="compositionally biased region" description="Polar residues" evidence="4">
    <location>
        <begin position="164"/>
        <end position="173"/>
    </location>
</feature>
<organism evidence="5 6">
    <name type="scientific">Eleusine coracana subsp. coracana</name>
    <dbReference type="NCBI Taxonomy" id="191504"/>
    <lineage>
        <taxon>Eukaryota</taxon>
        <taxon>Viridiplantae</taxon>
        <taxon>Streptophyta</taxon>
        <taxon>Embryophyta</taxon>
        <taxon>Tracheophyta</taxon>
        <taxon>Spermatophyta</taxon>
        <taxon>Magnoliopsida</taxon>
        <taxon>Liliopsida</taxon>
        <taxon>Poales</taxon>
        <taxon>Poaceae</taxon>
        <taxon>PACMAD clade</taxon>
        <taxon>Chloridoideae</taxon>
        <taxon>Cynodonteae</taxon>
        <taxon>Eleusininae</taxon>
        <taxon>Eleusine</taxon>
    </lineage>
</organism>
<sequence>MAAAPNASMGLLNSGGCGVLLPTSQPNSSSVGGGFLVPGRSLSVLPLSWGLARKRGRVLDSRSAGAVATGEAGSGSSELRHIEKELTFSPTFTDYVKIMESVKLDRSKNLQGGDSDGRSSRRRFTGHGDRRAVGRSGDARSKSFERKRDPQMDRVSARGRESNLGKNESQKNVTGFVEKRGQGDAENSRRRQGEVEEYVQRRIVRGDMRRAGGNRQFIPQMKDNDARGGMTVHQSARGKQIQSGIYTTVLDVLGKAKRPFEALNIFYTMQNQLSSYPDMAAYHCIAVTLGQAGLMKELFDVIDCMCCPPKKKFKLGSLQNWDPRLEPDLIVYNAVLNACVQQKQWEGAFWVLQQLKEKNIRPTNTTYGLVMLACGKYNLVYEFFNKVEKSLMPGALNYKVLINALWREGKIDEAVVAAKDMENRGIVGSASLYYDLARCLCSGGRCKEALLQSYVEHGMFEDAKDLLHSILNGRIRSKLDPNQNAIADKFTFNTLMEACAEENRWDDFEYAFREMLSNGYHFDERRHLRMLFITIQEQLLDDVWHYLCHHRRVPPAPLIMERFCLKLIQGDTMAAITCVSRFQESKICSVSSMSWINLLTRNTGRLKEENITKVVRELNNLALSGREAAVPGKSSYLCSCRRNGCPSPLTVRPRLLKRLAKRIT</sequence>
<name>A0AAV5C632_ELECO</name>
<feature type="compositionally biased region" description="Basic and acidic residues" evidence="4">
    <location>
        <begin position="126"/>
        <end position="163"/>
    </location>
</feature>
<evidence type="ECO:0000256" key="2">
    <source>
        <dbReference type="ARBA" id="ARBA00022946"/>
    </source>
</evidence>
<evidence type="ECO:0000313" key="5">
    <source>
        <dbReference type="EMBL" id="GJM93598.1"/>
    </source>
</evidence>
<feature type="region of interest" description="Disordered" evidence="4">
    <location>
        <begin position="107"/>
        <end position="194"/>
    </location>
</feature>
<evidence type="ECO:0000256" key="4">
    <source>
        <dbReference type="SAM" id="MobiDB-lite"/>
    </source>
</evidence>
<dbReference type="GO" id="GO:0009507">
    <property type="term" value="C:chloroplast"/>
    <property type="evidence" value="ECO:0007669"/>
    <property type="project" value="TreeGrafter"/>
</dbReference>
<dbReference type="PANTHER" id="PTHR46935">
    <property type="entry name" value="OS01G0674700 PROTEIN"/>
    <property type="match status" value="1"/>
</dbReference>
<feature type="repeat" description="PPR" evidence="3">
    <location>
        <begin position="328"/>
        <end position="362"/>
    </location>
</feature>
<evidence type="ECO:0008006" key="7">
    <source>
        <dbReference type="Google" id="ProtNLM"/>
    </source>
</evidence>
<dbReference type="AlphaFoldDB" id="A0AAV5C632"/>
<dbReference type="Gene3D" id="1.25.40.10">
    <property type="entry name" value="Tetratricopeptide repeat domain"/>
    <property type="match status" value="3"/>
</dbReference>
<dbReference type="Pfam" id="PF13041">
    <property type="entry name" value="PPR_2"/>
    <property type="match status" value="1"/>
</dbReference>
<protein>
    <recommendedName>
        <fullName evidence="7">Pentatricopeptide repeat-containing protein</fullName>
    </recommendedName>
</protein>
<reference evidence="5" key="1">
    <citation type="journal article" date="2018" name="DNA Res.">
        <title>Multiple hybrid de novo genome assembly of finger millet, an orphan allotetraploid crop.</title>
        <authorList>
            <person name="Hatakeyama M."/>
            <person name="Aluri S."/>
            <person name="Balachadran M.T."/>
            <person name="Sivarajan S.R."/>
            <person name="Patrignani A."/>
            <person name="Gruter S."/>
            <person name="Poveda L."/>
            <person name="Shimizu-Inatsugi R."/>
            <person name="Baeten J."/>
            <person name="Francoijs K.J."/>
            <person name="Nataraja K.N."/>
            <person name="Reddy Y.A.N."/>
            <person name="Phadnis S."/>
            <person name="Ravikumar R.L."/>
            <person name="Schlapbach R."/>
            <person name="Sreeman S.M."/>
            <person name="Shimizu K.K."/>
        </authorList>
    </citation>
    <scope>NUCLEOTIDE SEQUENCE</scope>
</reference>
<dbReference type="PROSITE" id="PS51375">
    <property type="entry name" value="PPR"/>
    <property type="match status" value="2"/>
</dbReference>
<reference evidence="5" key="2">
    <citation type="submission" date="2021-12" db="EMBL/GenBank/DDBJ databases">
        <title>Resequencing data analysis of finger millet.</title>
        <authorList>
            <person name="Hatakeyama M."/>
            <person name="Aluri S."/>
            <person name="Balachadran M.T."/>
            <person name="Sivarajan S.R."/>
            <person name="Poveda L."/>
            <person name="Shimizu-Inatsugi R."/>
            <person name="Schlapbach R."/>
            <person name="Sreeman S.M."/>
            <person name="Shimizu K.K."/>
        </authorList>
    </citation>
    <scope>NUCLEOTIDE SEQUENCE</scope>
</reference>
<evidence type="ECO:0000256" key="3">
    <source>
        <dbReference type="PROSITE-ProRule" id="PRU00708"/>
    </source>
</evidence>
<dbReference type="PANTHER" id="PTHR46935:SF1">
    <property type="entry name" value="OS01G0674700 PROTEIN"/>
    <property type="match status" value="1"/>
</dbReference>
<accession>A0AAV5C632</accession>
<dbReference type="NCBIfam" id="TIGR00756">
    <property type="entry name" value="PPR"/>
    <property type="match status" value="2"/>
</dbReference>